<evidence type="ECO:0000259" key="7">
    <source>
        <dbReference type="Pfam" id="PF00266"/>
    </source>
</evidence>
<dbReference type="InterPro" id="IPR015424">
    <property type="entry name" value="PyrdxlP-dep_Trfase"/>
</dbReference>
<accession>A0A1H0XPS4</accession>
<dbReference type="Pfam" id="PF00266">
    <property type="entry name" value="Aminotran_5"/>
    <property type="match status" value="1"/>
</dbReference>
<dbReference type="PIRSF" id="PIRSF005572">
    <property type="entry name" value="NifS"/>
    <property type="match status" value="1"/>
</dbReference>
<keyword evidence="9" id="KW-1185">Reference proteome</keyword>
<gene>
    <name evidence="8" type="ORF">SAMN05216231_0102</name>
</gene>
<name>A0A1H0XPS4_9BACI</name>
<proteinExistence type="inferred from homology"/>
<dbReference type="InterPro" id="IPR015421">
    <property type="entry name" value="PyrdxlP-dep_Trfase_major"/>
</dbReference>
<dbReference type="Gene3D" id="3.40.640.10">
    <property type="entry name" value="Type I PLP-dependent aspartate aminotransferase-like (Major domain)"/>
    <property type="match status" value="1"/>
</dbReference>
<evidence type="ECO:0000256" key="3">
    <source>
        <dbReference type="ARBA" id="ARBA00012239"/>
    </source>
</evidence>
<reference evidence="8 9" key="1">
    <citation type="submission" date="2016-10" db="EMBL/GenBank/DDBJ databases">
        <authorList>
            <person name="de Groot N.N."/>
        </authorList>
    </citation>
    <scope>NUCLEOTIDE SEQUENCE [LARGE SCALE GENOMIC DNA]</scope>
    <source>
        <strain evidence="8 9">CGMCC 1.10449</strain>
    </source>
</reference>
<protein>
    <recommendedName>
        <fullName evidence="3">cysteine desulfurase</fullName>
        <ecNumber evidence="3">2.8.1.7</ecNumber>
    </recommendedName>
</protein>
<dbReference type="InterPro" id="IPR016454">
    <property type="entry name" value="Cysteine_dSase"/>
</dbReference>
<dbReference type="InterPro" id="IPR020578">
    <property type="entry name" value="Aminotrans_V_PyrdxlP_BS"/>
</dbReference>
<comment type="catalytic activity">
    <reaction evidence="5">
        <text>(sulfur carrier)-H + L-cysteine = (sulfur carrier)-SH + L-alanine</text>
        <dbReference type="Rhea" id="RHEA:43892"/>
        <dbReference type="Rhea" id="RHEA-COMP:14737"/>
        <dbReference type="Rhea" id="RHEA-COMP:14739"/>
        <dbReference type="ChEBI" id="CHEBI:29917"/>
        <dbReference type="ChEBI" id="CHEBI:35235"/>
        <dbReference type="ChEBI" id="CHEBI:57972"/>
        <dbReference type="ChEBI" id="CHEBI:64428"/>
        <dbReference type="EC" id="2.8.1.7"/>
    </reaction>
</comment>
<dbReference type="InterPro" id="IPR010969">
    <property type="entry name" value="Cys_dSase-rel_unknwn_funct"/>
</dbReference>
<comment type="cofactor">
    <cofactor evidence="1 6">
        <name>pyridoxal 5'-phosphate</name>
        <dbReference type="ChEBI" id="CHEBI:597326"/>
    </cofactor>
</comment>
<dbReference type="EMBL" id="FNKD01000001">
    <property type="protein sequence ID" value="SDQ04958.1"/>
    <property type="molecule type" value="Genomic_DNA"/>
</dbReference>
<dbReference type="PANTHER" id="PTHR43586">
    <property type="entry name" value="CYSTEINE DESULFURASE"/>
    <property type="match status" value="1"/>
</dbReference>
<dbReference type="RefSeq" id="WP_092491017.1">
    <property type="nucleotide sequence ID" value="NZ_FNKD01000001.1"/>
</dbReference>
<evidence type="ECO:0000256" key="5">
    <source>
        <dbReference type="ARBA" id="ARBA00050776"/>
    </source>
</evidence>
<dbReference type="Proteomes" id="UP000199444">
    <property type="component" value="Unassembled WGS sequence"/>
</dbReference>
<evidence type="ECO:0000313" key="8">
    <source>
        <dbReference type="EMBL" id="SDQ04958.1"/>
    </source>
</evidence>
<comment type="similarity">
    <text evidence="2">Belongs to the class-V pyridoxal-phosphate-dependent aminotransferase family. Csd subfamily.</text>
</comment>
<sequence>MIYFDQAASSFPKPVEVGEAMIFALNEVGANPGRGGHQLARKASEIIQDTRERAARIFGCSDPKKAIFHQNATGALNQAIKGLPWREGDHIIATRIEHNSIRRPLENLKRTCGVEISYINWNEDDRSFIEHIKKSINSNTKLITMTHASNVTGSLLPIEEITGIASSQNVLTLVDASQTAGHIPIHMSQIGIDLMAFSGHKGLMGPQGTGMLLIEGNIELQPIFQGGTGAFSVAPEQPCQMPEKLESGTLNTPGISGLNAALKAFESRQNVNVPRETFLAGTLLEGLENIEGVTCYGPTKHKRRIPIVAFNIFNISSQEIAMILDSHYKIAVRSGLHCSPITHESLNTTDQGVVRASLGIYNTKEEVDAFIIAIDEIASSYNLI</sequence>
<dbReference type="STRING" id="553311.SAMN05216231_0102"/>
<evidence type="ECO:0000256" key="4">
    <source>
        <dbReference type="ARBA" id="ARBA00022898"/>
    </source>
</evidence>
<dbReference type="SUPFAM" id="SSF53383">
    <property type="entry name" value="PLP-dependent transferases"/>
    <property type="match status" value="1"/>
</dbReference>
<dbReference type="GO" id="GO:0031071">
    <property type="term" value="F:cysteine desulfurase activity"/>
    <property type="evidence" value="ECO:0007669"/>
    <property type="project" value="UniProtKB-EC"/>
</dbReference>
<dbReference type="InterPro" id="IPR000192">
    <property type="entry name" value="Aminotrans_V_dom"/>
</dbReference>
<dbReference type="EC" id="2.8.1.7" evidence="3"/>
<evidence type="ECO:0000313" key="9">
    <source>
        <dbReference type="Proteomes" id="UP000199444"/>
    </source>
</evidence>
<dbReference type="AlphaFoldDB" id="A0A1H0XPS4"/>
<evidence type="ECO:0000256" key="6">
    <source>
        <dbReference type="RuleBase" id="RU004504"/>
    </source>
</evidence>
<dbReference type="PROSITE" id="PS00595">
    <property type="entry name" value="AA_TRANSFER_CLASS_5"/>
    <property type="match status" value="1"/>
</dbReference>
<feature type="domain" description="Aminotransferase class V" evidence="7">
    <location>
        <begin position="2"/>
        <end position="370"/>
    </location>
</feature>
<dbReference type="Gene3D" id="3.90.1150.10">
    <property type="entry name" value="Aspartate Aminotransferase, domain 1"/>
    <property type="match status" value="1"/>
</dbReference>
<evidence type="ECO:0000256" key="1">
    <source>
        <dbReference type="ARBA" id="ARBA00001933"/>
    </source>
</evidence>
<dbReference type="PANTHER" id="PTHR43586:SF4">
    <property type="entry name" value="ISOPENICILLIN N EPIMERASE"/>
    <property type="match status" value="1"/>
</dbReference>
<evidence type="ECO:0000256" key="2">
    <source>
        <dbReference type="ARBA" id="ARBA00010447"/>
    </source>
</evidence>
<dbReference type="InterPro" id="IPR015422">
    <property type="entry name" value="PyrdxlP-dep_Trfase_small"/>
</dbReference>
<organism evidence="8 9">
    <name type="scientific">Virgibacillus salinus</name>
    <dbReference type="NCBI Taxonomy" id="553311"/>
    <lineage>
        <taxon>Bacteria</taxon>
        <taxon>Bacillati</taxon>
        <taxon>Bacillota</taxon>
        <taxon>Bacilli</taxon>
        <taxon>Bacillales</taxon>
        <taxon>Bacillaceae</taxon>
        <taxon>Virgibacillus</taxon>
    </lineage>
</organism>
<keyword evidence="4" id="KW-0663">Pyridoxal phosphate</keyword>
<dbReference type="NCBIfam" id="TIGR01977">
    <property type="entry name" value="am_tr_V_EF2568"/>
    <property type="match status" value="1"/>
</dbReference>